<dbReference type="RefSeq" id="WP_104516929.1">
    <property type="nucleotide sequence ID" value="NZ_NHRY01000029.1"/>
</dbReference>
<evidence type="ECO:0000313" key="10">
    <source>
        <dbReference type="EMBL" id="PPQ40141.1"/>
    </source>
</evidence>
<evidence type="ECO:0000259" key="9">
    <source>
        <dbReference type="PROSITE" id="PS50206"/>
    </source>
</evidence>
<dbReference type="PANTHER" id="PTHR11364">
    <property type="entry name" value="THIOSULFATE SULFERTANSFERASE"/>
    <property type="match status" value="1"/>
</dbReference>
<dbReference type="AlphaFoldDB" id="A0A2S6NPC1"/>
<comment type="caution">
    <text evidence="10">The sequence shown here is derived from an EMBL/GenBank/DDBJ whole genome shotgun (WGS) entry which is preliminary data.</text>
</comment>
<dbReference type="InterPro" id="IPR001307">
    <property type="entry name" value="Thiosulphate_STrfase_CS"/>
</dbReference>
<evidence type="ECO:0000256" key="3">
    <source>
        <dbReference type="ARBA" id="ARBA00022679"/>
    </source>
</evidence>
<dbReference type="PROSITE" id="PS00380">
    <property type="entry name" value="RHODANESE_1"/>
    <property type="match status" value="1"/>
</dbReference>
<dbReference type="CDD" id="cd01448">
    <property type="entry name" value="TST_Repeat_1"/>
    <property type="match status" value="1"/>
</dbReference>
<gene>
    <name evidence="10" type="ORF">CCS01_00745</name>
</gene>
<dbReference type="PROSITE" id="PS50206">
    <property type="entry name" value="RHODANESE_3"/>
    <property type="match status" value="2"/>
</dbReference>
<dbReference type="GO" id="GO:0004792">
    <property type="term" value="F:thiosulfate-cyanide sulfurtransferase activity"/>
    <property type="evidence" value="ECO:0007669"/>
    <property type="project" value="InterPro"/>
</dbReference>
<dbReference type="Proteomes" id="UP000239724">
    <property type="component" value="Unassembled WGS sequence"/>
</dbReference>
<dbReference type="GO" id="GO:0016784">
    <property type="term" value="F:3-mercaptopyruvate sulfurtransferase activity"/>
    <property type="evidence" value="ECO:0007669"/>
    <property type="project" value="UniProtKB-EC"/>
</dbReference>
<evidence type="ECO:0000313" key="11">
    <source>
        <dbReference type="Proteomes" id="UP000239724"/>
    </source>
</evidence>
<dbReference type="InterPro" id="IPR045078">
    <property type="entry name" value="TST/MPST-like"/>
</dbReference>
<dbReference type="EC" id="2.8.1.2" evidence="6"/>
<dbReference type="InterPro" id="IPR001763">
    <property type="entry name" value="Rhodanese-like_dom"/>
</dbReference>
<dbReference type="SUPFAM" id="SSF52821">
    <property type="entry name" value="Rhodanese/Cell cycle control phosphatase"/>
    <property type="match status" value="2"/>
</dbReference>
<dbReference type="SMART" id="SM00450">
    <property type="entry name" value="RHOD"/>
    <property type="match status" value="2"/>
</dbReference>
<accession>A0A2S6NPC1</accession>
<keyword evidence="3 10" id="KW-0808">Transferase</keyword>
<dbReference type="GO" id="GO:0005737">
    <property type="term" value="C:cytoplasm"/>
    <property type="evidence" value="ECO:0007669"/>
    <property type="project" value="UniProtKB-SubCell"/>
</dbReference>
<dbReference type="Gene3D" id="3.40.250.10">
    <property type="entry name" value="Rhodanese-like domain"/>
    <property type="match status" value="2"/>
</dbReference>
<comment type="subcellular location">
    <subcellularLocation>
        <location evidence="1">Cytoplasm</location>
    </subcellularLocation>
</comment>
<dbReference type="InterPro" id="IPR036873">
    <property type="entry name" value="Rhodanese-like_dom_sf"/>
</dbReference>
<dbReference type="Pfam" id="PF00581">
    <property type="entry name" value="Rhodanese"/>
    <property type="match status" value="2"/>
</dbReference>
<reference evidence="10 11" key="1">
    <citation type="journal article" date="2018" name="Arch. Microbiol.">
        <title>New insights into the metabolic potential of the phototrophic purple bacterium Rhodopila globiformis DSM 161(T) from its draft genome sequence and evidence for a vanadium-dependent nitrogenase.</title>
        <authorList>
            <person name="Imhoff J.F."/>
            <person name="Rahn T."/>
            <person name="Kunzel S."/>
            <person name="Neulinger S.C."/>
        </authorList>
    </citation>
    <scope>NUCLEOTIDE SEQUENCE [LARGE SCALE GENOMIC DNA]</scope>
    <source>
        <strain evidence="10 11">DSM 161</strain>
    </source>
</reference>
<feature type="domain" description="Rhodanese" evidence="9">
    <location>
        <begin position="15"/>
        <end position="132"/>
    </location>
</feature>
<evidence type="ECO:0000256" key="1">
    <source>
        <dbReference type="ARBA" id="ARBA00004496"/>
    </source>
</evidence>
<evidence type="ECO:0000256" key="6">
    <source>
        <dbReference type="ARBA" id="ARBA00066832"/>
    </source>
</evidence>
<organism evidence="10 11">
    <name type="scientific">Rhodopila globiformis</name>
    <name type="common">Rhodopseudomonas globiformis</name>
    <dbReference type="NCBI Taxonomy" id="1071"/>
    <lineage>
        <taxon>Bacteria</taxon>
        <taxon>Pseudomonadati</taxon>
        <taxon>Pseudomonadota</taxon>
        <taxon>Alphaproteobacteria</taxon>
        <taxon>Acetobacterales</taxon>
        <taxon>Acetobacteraceae</taxon>
        <taxon>Rhodopila</taxon>
    </lineage>
</organism>
<keyword evidence="11" id="KW-1185">Reference proteome</keyword>
<keyword evidence="10" id="KW-0670">Pyruvate</keyword>
<keyword evidence="4" id="KW-0677">Repeat</keyword>
<evidence type="ECO:0000256" key="2">
    <source>
        <dbReference type="ARBA" id="ARBA00022490"/>
    </source>
</evidence>
<sequence length="279" mass="29962">MDPLVTTEWLAGQLGTPGLVVFDATKYLPNEPKDGKTEYLRAHIPGARFFDIDVIADTDTDLPHMVPSPGRFAKLMAELGVSNTSRVVFYDQKGLASAARGWWLMTLFGHDNTAVLDGGLPKWQRENRPLGDGQAAAPPPGHFVPDFRARRLRGLGDILRNVASRDELVLDARAAGRFTGTVPEPRPGMRSGHIPGSASLPYTDLLNPDGTFRPAPELRARFAAAGVDGRHPVVTSCGSGVSACILTLGLRLADLPEGAVYDGSWSEWGSRADTPVEVG</sequence>
<dbReference type="EMBL" id="NHRY01000029">
    <property type="protein sequence ID" value="PPQ40141.1"/>
    <property type="molecule type" value="Genomic_DNA"/>
</dbReference>
<proteinExistence type="predicted"/>
<dbReference type="OrthoDB" id="9781034at2"/>
<evidence type="ECO:0000256" key="5">
    <source>
        <dbReference type="ARBA" id="ARBA00051793"/>
    </source>
</evidence>
<comment type="catalytic activity">
    <reaction evidence="5">
        <text>2-oxo-3-sulfanylpropanoate + [thioredoxin]-dithiol = [thioredoxin]-disulfide + hydrogen sulfide + pyruvate + H(+)</text>
        <dbReference type="Rhea" id="RHEA:21740"/>
        <dbReference type="Rhea" id="RHEA-COMP:10698"/>
        <dbReference type="Rhea" id="RHEA-COMP:10700"/>
        <dbReference type="ChEBI" id="CHEBI:15361"/>
        <dbReference type="ChEBI" id="CHEBI:15378"/>
        <dbReference type="ChEBI" id="CHEBI:29919"/>
        <dbReference type="ChEBI" id="CHEBI:29950"/>
        <dbReference type="ChEBI" id="CHEBI:50058"/>
        <dbReference type="ChEBI" id="CHEBI:57678"/>
        <dbReference type="EC" id="2.8.1.2"/>
    </reaction>
    <physiologicalReaction direction="left-to-right" evidence="5">
        <dbReference type="Rhea" id="RHEA:21741"/>
    </physiologicalReaction>
</comment>
<evidence type="ECO:0000256" key="8">
    <source>
        <dbReference type="ARBA" id="ARBA00078354"/>
    </source>
</evidence>
<name>A0A2S6NPC1_RHOGL</name>
<feature type="domain" description="Rhodanese" evidence="9">
    <location>
        <begin position="163"/>
        <end position="277"/>
    </location>
</feature>
<evidence type="ECO:0000256" key="4">
    <source>
        <dbReference type="ARBA" id="ARBA00022737"/>
    </source>
</evidence>
<evidence type="ECO:0000256" key="7">
    <source>
        <dbReference type="ARBA" id="ARBA00070833"/>
    </source>
</evidence>
<dbReference type="FunFam" id="3.40.250.10:FF:000015">
    <property type="entry name" value="Sulfurtransferase"/>
    <property type="match status" value="1"/>
</dbReference>
<protein>
    <recommendedName>
        <fullName evidence="7">3-mercaptopyruvate sulfurtransferase</fullName>
        <ecNumber evidence="6">2.8.1.2</ecNumber>
    </recommendedName>
    <alternativeName>
        <fullName evidence="8">Rhodanese-like protein</fullName>
    </alternativeName>
</protein>
<dbReference type="PANTHER" id="PTHR11364:SF27">
    <property type="entry name" value="SULFURTRANSFERASE"/>
    <property type="match status" value="1"/>
</dbReference>
<dbReference type="FunFam" id="3.40.250.10:FF:000001">
    <property type="entry name" value="Sulfurtransferase"/>
    <property type="match status" value="1"/>
</dbReference>
<keyword evidence="2" id="KW-0963">Cytoplasm</keyword>
<dbReference type="CDD" id="cd01449">
    <property type="entry name" value="TST_Repeat_2"/>
    <property type="match status" value="1"/>
</dbReference>
<dbReference type="NCBIfam" id="NF008557">
    <property type="entry name" value="PRK11493.1"/>
    <property type="match status" value="1"/>
</dbReference>